<dbReference type="InterPro" id="IPR058912">
    <property type="entry name" value="HTH_animal"/>
</dbReference>
<dbReference type="Proteomes" id="UP001159042">
    <property type="component" value="Unassembled WGS sequence"/>
</dbReference>
<protein>
    <recommendedName>
        <fullName evidence="2">GIY-YIG domain-containing protein</fullName>
    </recommendedName>
</protein>
<dbReference type="CDD" id="cd10442">
    <property type="entry name" value="GIY-YIG_PLEs"/>
    <property type="match status" value="1"/>
</dbReference>
<reference evidence="3 4" key="1">
    <citation type="journal article" date="2023" name="Insect Mol. Biol.">
        <title>Genome sequencing provides insights into the evolution of gene families encoding plant cell wall-degrading enzymes in longhorned beetles.</title>
        <authorList>
            <person name="Shin N.R."/>
            <person name="Okamura Y."/>
            <person name="Kirsch R."/>
            <person name="Pauchet Y."/>
        </authorList>
    </citation>
    <scope>NUCLEOTIDE SEQUENCE [LARGE SCALE GENOMIC DNA]</scope>
    <source>
        <strain evidence="3">EAD_L_NR</strain>
    </source>
</reference>
<dbReference type="PROSITE" id="PS50164">
    <property type="entry name" value="GIY_YIG"/>
    <property type="match status" value="1"/>
</dbReference>
<dbReference type="InterPro" id="IPR035901">
    <property type="entry name" value="GIY-YIG_endonuc_sf"/>
</dbReference>
<dbReference type="PANTHER" id="PTHR21301">
    <property type="entry name" value="REVERSE TRANSCRIPTASE"/>
    <property type="match status" value="1"/>
</dbReference>
<proteinExistence type="predicted"/>
<dbReference type="Pfam" id="PF26215">
    <property type="entry name" value="HTH_animal"/>
    <property type="match status" value="1"/>
</dbReference>
<sequence>MEVEEDGKLPFLDVLMSRNADGTLGHTIYRKTTHTDRYLSKDSNHHPRQKRGIIKTMVERARRICDPENMEKELKHLQEAFVANEYSSQEIKRAIHPNRHQGGDSHEKNAEQSGFACLPYIHEVTDRIGKLLEKEKVKTVFKPTKKIQQSLGSVKDKNDPLATPGVYRIPCTCGQVYIGTTKRSISTRIGEHKRHCRLGHTEKSAVAEHAFKEGNHRILFEETEVLDNSLRYFPRLTREAIEIHKYQENFNRIEETVTLNAAWRQVVRSGACTVKPRRAPVGTVGPRRALSPLPQDAGINTTVGPVAQSVNGERYGRTLPPVPHRL</sequence>
<evidence type="ECO:0000256" key="1">
    <source>
        <dbReference type="SAM" id="MobiDB-lite"/>
    </source>
</evidence>
<organism evidence="3 4">
    <name type="scientific">Exocentrus adspersus</name>
    <dbReference type="NCBI Taxonomy" id="1586481"/>
    <lineage>
        <taxon>Eukaryota</taxon>
        <taxon>Metazoa</taxon>
        <taxon>Ecdysozoa</taxon>
        <taxon>Arthropoda</taxon>
        <taxon>Hexapoda</taxon>
        <taxon>Insecta</taxon>
        <taxon>Pterygota</taxon>
        <taxon>Neoptera</taxon>
        <taxon>Endopterygota</taxon>
        <taxon>Coleoptera</taxon>
        <taxon>Polyphaga</taxon>
        <taxon>Cucujiformia</taxon>
        <taxon>Chrysomeloidea</taxon>
        <taxon>Cerambycidae</taxon>
        <taxon>Lamiinae</taxon>
        <taxon>Acanthocinini</taxon>
        <taxon>Exocentrus</taxon>
    </lineage>
</organism>
<keyword evidence="4" id="KW-1185">Reference proteome</keyword>
<comment type="caution">
    <text evidence="3">The sequence shown here is derived from an EMBL/GenBank/DDBJ whole genome shotgun (WGS) entry which is preliminary data.</text>
</comment>
<name>A0AAV8VBR5_9CUCU</name>
<gene>
    <name evidence="3" type="ORF">NQ315_013882</name>
</gene>
<accession>A0AAV8VBR5</accession>
<evidence type="ECO:0000259" key="2">
    <source>
        <dbReference type="PROSITE" id="PS50164"/>
    </source>
</evidence>
<dbReference type="AlphaFoldDB" id="A0AAV8VBR5"/>
<dbReference type="PANTHER" id="PTHR21301:SF11">
    <property type="entry name" value="GIY-YIG DOMAIN-CONTAINING PROTEIN"/>
    <property type="match status" value="1"/>
</dbReference>
<dbReference type="Gene3D" id="3.40.1440.10">
    <property type="entry name" value="GIY-YIG endonuclease"/>
    <property type="match status" value="1"/>
</dbReference>
<dbReference type="InterPro" id="IPR000305">
    <property type="entry name" value="GIY-YIG_endonuc"/>
</dbReference>
<feature type="domain" description="GIY-YIG" evidence="2">
    <location>
        <begin position="162"/>
        <end position="252"/>
    </location>
</feature>
<dbReference type="EMBL" id="JANEYG010000192">
    <property type="protein sequence ID" value="KAJ8911437.1"/>
    <property type="molecule type" value="Genomic_DNA"/>
</dbReference>
<evidence type="ECO:0000313" key="4">
    <source>
        <dbReference type="Proteomes" id="UP001159042"/>
    </source>
</evidence>
<dbReference type="SUPFAM" id="SSF82771">
    <property type="entry name" value="GIY-YIG endonuclease"/>
    <property type="match status" value="1"/>
</dbReference>
<evidence type="ECO:0000313" key="3">
    <source>
        <dbReference type="EMBL" id="KAJ8911437.1"/>
    </source>
</evidence>
<feature type="region of interest" description="Disordered" evidence="1">
    <location>
        <begin position="278"/>
        <end position="303"/>
    </location>
</feature>